<evidence type="ECO:0000313" key="1">
    <source>
        <dbReference type="EMBL" id="KAK7500964.1"/>
    </source>
</evidence>
<dbReference type="EMBL" id="JACVVK020000034">
    <property type="protein sequence ID" value="KAK7500964.1"/>
    <property type="molecule type" value="Genomic_DNA"/>
</dbReference>
<comment type="caution">
    <text evidence="1">The sequence shown here is derived from an EMBL/GenBank/DDBJ whole genome shotgun (WGS) entry which is preliminary data.</text>
</comment>
<proteinExistence type="predicted"/>
<dbReference type="AlphaFoldDB" id="A0ABD0LPL1"/>
<sequence>MGRWCKAFVGLSAFRDAAPDDCDVGFIRQIGVGAEGEGLGGRRSRKRKVEVDEVEDAVRAEAHFSSSNSRRRRLHAVNIVSSTGWVSDFELSGCSSAGGRKPQ</sequence>
<accession>A0ABD0LPL1</accession>
<dbReference type="Proteomes" id="UP001519460">
    <property type="component" value="Unassembled WGS sequence"/>
</dbReference>
<protein>
    <submittedName>
        <fullName evidence="1">Uncharacterized protein</fullName>
    </submittedName>
</protein>
<reference evidence="1 2" key="1">
    <citation type="journal article" date="2023" name="Sci. Data">
        <title>Genome assembly of the Korean intertidal mud-creeper Batillaria attramentaria.</title>
        <authorList>
            <person name="Patra A.K."/>
            <person name="Ho P.T."/>
            <person name="Jun S."/>
            <person name="Lee S.J."/>
            <person name="Kim Y."/>
            <person name="Won Y.J."/>
        </authorList>
    </citation>
    <scope>NUCLEOTIDE SEQUENCE [LARGE SCALE GENOMIC DNA]</scope>
    <source>
        <strain evidence="1">Wonlab-2016</strain>
    </source>
</reference>
<keyword evidence="2" id="KW-1185">Reference proteome</keyword>
<evidence type="ECO:0000313" key="2">
    <source>
        <dbReference type="Proteomes" id="UP001519460"/>
    </source>
</evidence>
<name>A0ABD0LPL1_9CAEN</name>
<organism evidence="1 2">
    <name type="scientific">Batillaria attramentaria</name>
    <dbReference type="NCBI Taxonomy" id="370345"/>
    <lineage>
        <taxon>Eukaryota</taxon>
        <taxon>Metazoa</taxon>
        <taxon>Spiralia</taxon>
        <taxon>Lophotrochozoa</taxon>
        <taxon>Mollusca</taxon>
        <taxon>Gastropoda</taxon>
        <taxon>Caenogastropoda</taxon>
        <taxon>Sorbeoconcha</taxon>
        <taxon>Cerithioidea</taxon>
        <taxon>Batillariidae</taxon>
        <taxon>Batillaria</taxon>
    </lineage>
</organism>
<gene>
    <name evidence="1" type="ORF">BaRGS_00007844</name>
</gene>